<protein>
    <recommendedName>
        <fullName evidence="7">EF-hand domain-containing protein</fullName>
    </recommendedName>
</protein>
<comment type="subcellular location">
    <subcellularLocation>
        <location evidence="1">Cytoplasm</location>
        <location evidence="1">Cytoskeleton</location>
        <location evidence="1">Microtubule organizing center</location>
        <location evidence="1">Centrosome</location>
    </subcellularLocation>
</comment>
<accession>A0ABR0B3J3</accession>
<comment type="caution">
    <text evidence="8">The sequence shown here is derived from an EMBL/GenBank/DDBJ whole genome shotgun (WGS) entry which is preliminary data.</text>
</comment>
<evidence type="ECO:0000256" key="3">
    <source>
        <dbReference type="ARBA" id="ARBA00022553"/>
    </source>
</evidence>
<gene>
    <name evidence="8" type="ORF">OUZ56_028325</name>
</gene>
<evidence type="ECO:0000256" key="6">
    <source>
        <dbReference type="SAM" id="MobiDB-lite"/>
    </source>
</evidence>
<proteinExistence type="predicted"/>
<feature type="domain" description="EF-hand" evidence="7">
    <location>
        <begin position="61"/>
        <end position="96"/>
    </location>
</feature>
<keyword evidence="4" id="KW-0106">Calcium</keyword>
<keyword evidence="9" id="KW-1185">Reference proteome</keyword>
<dbReference type="InterPro" id="IPR002048">
    <property type="entry name" value="EF_hand_dom"/>
</dbReference>
<dbReference type="PROSITE" id="PS00303">
    <property type="entry name" value="S100_CABP"/>
    <property type="match status" value="1"/>
</dbReference>
<keyword evidence="2" id="KW-0963">Cytoplasm</keyword>
<organism evidence="8 9">
    <name type="scientific">Daphnia magna</name>
    <dbReference type="NCBI Taxonomy" id="35525"/>
    <lineage>
        <taxon>Eukaryota</taxon>
        <taxon>Metazoa</taxon>
        <taxon>Ecdysozoa</taxon>
        <taxon>Arthropoda</taxon>
        <taxon>Crustacea</taxon>
        <taxon>Branchiopoda</taxon>
        <taxon>Diplostraca</taxon>
        <taxon>Cladocera</taxon>
        <taxon>Anomopoda</taxon>
        <taxon>Daphniidae</taxon>
        <taxon>Daphnia</taxon>
    </lineage>
</organism>
<evidence type="ECO:0000313" key="9">
    <source>
        <dbReference type="Proteomes" id="UP001234178"/>
    </source>
</evidence>
<evidence type="ECO:0000256" key="4">
    <source>
        <dbReference type="ARBA" id="ARBA00022837"/>
    </source>
</evidence>
<feature type="compositionally biased region" description="Polar residues" evidence="6">
    <location>
        <begin position="1"/>
        <end position="10"/>
    </location>
</feature>
<dbReference type="InterPro" id="IPR011992">
    <property type="entry name" value="EF-hand-dom_pair"/>
</dbReference>
<dbReference type="Gene3D" id="1.10.238.10">
    <property type="entry name" value="EF-hand"/>
    <property type="match status" value="1"/>
</dbReference>
<dbReference type="InterPro" id="IPR001751">
    <property type="entry name" value="S100/CaBP7/8-like_CS"/>
</dbReference>
<dbReference type="PANTHER" id="PTHR18905">
    <property type="entry name" value="NINEIN"/>
    <property type="match status" value="1"/>
</dbReference>
<dbReference type="SMART" id="SM00054">
    <property type="entry name" value="EFh"/>
    <property type="match status" value="1"/>
</dbReference>
<dbReference type="Pfam" id="PF13499">
    <property type="entry name" value="EF-hand_7"/>
    <property type="match status" value="1"/>
</dbReference>
<sequence>MEVPEKNSNFHIEDHHSPPSLNESEEDYLRTTWGKLGVGQDGYLDQSQLALVCECIGMEKLSDEVIAQLFDKLDLDHDGRISFGEFLHLFQNVRPGKGDGPIESENYEPNNWGIGSSNRNNGSSVRSEMLMMPSQSTMALFSNIDPAGTGARSKLG</sequence>
<dbReference type="SUPFAM" id="SSF47473">
    <property type="entry name" value="EF-hand"/>
    <property type="match status" value="1"/>
</dbReference>
<dbReference type="EMBL" id="JAOYFB010000040">
    <property type="protein sequence ID" value="KAK4036262.1"/>
    <property type="molecule type" value="Genomic_DNA"/>
</dbReference>
<evidence type="ECO:0000256" key="2">
    <source>
        <dbReference type="ARBA" id="ARBA00022490"/>
    </source>
</evidence>
<evidence type="ECO:0000256" key="5">
    <source>
        <dbReference type="ARBA" id="ARBA00023212"/>
    </source>
</evidence>
<dbReference type="PANTHER" id="PTHR18905:SF13">
    <property type="entry name" value="NON-CENTROSOMAL MICROTUBULE ARRAY"/>
    <property type="match status" value="1"/>
</dbReference>
<evidence type="ECO:0000313" key="8">
    <source>
        <dbReference type="EMBL" id="KAK4036262.1"/>
    </source>
</evidence>
<name>A0ABR0B3J3_9CRUS</name>
<dbReference type="InterPro" id="IPR018247">
    <property type="entry name" value="EF_Hand_1_Ca_BS"/>
</dbReference>
<keyword evidence="3" id="KW-0597">Phosphoprotein</keyword>
<evidence type="ECO:0000259" key="7">
    <source>
        <dbReference type="PROSITE" id="PS50222"/>
    </source>
</evidence>
<dbReference type="Proteomes" id="UP001234178">
    <property type="component" value="Unassembled WGS sequence"/>
</dbReference>
<dbReference type="CDD" id="cd00051">
    <property type="entry name" value="EFh"/>
    <property type="match status" value="1"/>
</dbReference>
<evidence type="ECO:0000256" key="1">
    <source>
        <dbReference type="ARBA" id="ARBA00004300"/>
    </source>
</evidence>
<keyword evidence="5" id="KW-0206">Cytoskeleton</keyword>
<dbReference type="PROSITE" id="PS50222">
    <property type="entry name" value="EF_HAND_2"/>
    <property type="match status" value="1"/>
</dbReference>
<feature type="region of interest" description="Disordered" evidence="6">
    <location>
        <begin position="1"/>
        <end position="25"/>
    </location>
</feature>
<reference evidence="8 9" key="1">
    <citation type="journal article" date="2023" name="Nucleic Acids Res.">
        <title>The hologenome of Daphnia magna reveals possible DNA methylation and microbiome-mediated evolution of the host genome.</title>
        <authorList>
            <person name="Chaturvedi A."/>
            <person name="Li X."/>
            <person name="Dhandapani V."/>
            <person name="Marshall H."/>
            <person name="Kissane S."/>
            <person name="Cuenca-Cambronero M."/>
            <person name="Asole G."/>
            <person name="Calvet F."/>
            <person name="Ruiz-Romero M."/>
            <person name="Marangio P."/>
            <person name="Guigo R."/>
            <person name="Rago D."/>
            <person name="Mirbahai L."/>
            <person name="Eastwood N."/>
            <person name="Colbourne J.K."/>
            <person name="Zhou J."/>
            <person name="Mallon E."/>
            <person name="Orsini L."/>
        </authorList>
    </citation>
    <scope>NUCLEOTIDE SEQUENCE [LARGE SCALE GENOMIC DNA]</scope>
    <source>
        <strain evidence="8">LRV0_1</strain>
    </source>
</reference>
<dbReference type="PROSITE" id="PS00018">
    <property type="entry name" value="EF_HAND_1"/>
    <property type="match status" value="1"/>
</dbReference>